<organism evidence="11 12">
    <name type="scientific">Subtercola boreus</name>
    <dbReference type="NCBI Taxonomy" id="120213"/>
    <lineage>
        <taxon>Bacteria</taxon>
        <taxon>Bacillati</taxon>
        <taxon>Actinomycetota</taxon>
        <taxon>Actinomycetes</taxon>
        <taxon>Micrococcales</taxon>
        <taxon>Microbacteriaceae</taxon>
        <taxon>Subtercola</taxon>
    </lineage>
</organism>
<keyword evidence="2 7" id="KW-0813">Transport</keyword>
<dbReference type="InterPro" id="IPR000515">
    <property type="entry name" value="MetI-like"/>
</dbReference>
<feature type="transmembrane region" description="Helical" evidence="7">
    <location>
        <begin position="182"/>
        <end position="200"/>
    </location>
</feature>
<dbReference type="Gene3D" id="1.10.3720.10">
    <property type="entry name" value="MetI-like"/>
    <property type="match status" value="1"/>
</dbReference>
<keyword evidence="4 7" id="KW-0812">Transmembrane</keyword>
<dbReference type="PANTHER" id="PTHR30193:SF37">
    <property type="entry name" value="INNER MEMBRANE ABC TRANSPORTER PERMEASE PROTEIN YCJO"/>
    <property type="match status" value="1"/>
</dbReference>
<evidence type="ECO:0000256" key="6">
    <source>
        <dbReference type="ARBA" id="ARBA00023136"/>
    </source>
</evidence>
<accession>A0A3E0W5A4</accession>
<evidence type="ECO:0000313" key="12">
    <source>
        <dbReference type="Proteomes" id="UP000256541"/>
    </source>
</evidence>
<dbReference type="OrthoDB" id="4319190at2"/>
<dbReference type="Proteomes" id="UP000256541">
    <property type="component" value="Unassembled WGS sequence"/>
</dbReference>
<comment type="subcellular location">
    <subcellularLocation>
        <location evidence="1 7">Cell membrane</location>
        <topology evidence="1 7">Multi-pass membrane protein</topology>
    </subcellularLocation>
</comment>
<dbReference type="InterPro" id="IPR035906">
    <property type="entry name" value="MetI-like_sf"/>
</dbReference>
<evidence type="ECO:0000259" key="10">
    <source>
        <dbReference type="PROSITE" id="PS50928"/>
    </source>
</evidence>
<feature type="domain" description="ABC transmembrane type-1" evidence="10">
    <location>
        <begin position="103"/>
        <end position="315"/>
    </location>
</feature>
<comment type="similarity">
    <text evidence="7">Belongs to the binding-protein-dependent transport system permease family.</text>
</comment>
<keyword evidence="9" id="KW-0732">Signal</keyword>
<evidence type="ECO:0000313" key="11">
    <source>
        <dbReference type="EMBL" id="RFA17432.1"/>
    </source>
</evidence>
<dbReference type="CDD" id="cd06261">
    <property type="entry name" value="TM_PBP2"/>
    <property type="match status" value="1"/>
</dbReference>
<feature type="transmembrane region" description="Helical" evidence="7">
    <location>
        <begin position="107"/>
        <end position="128"/>
    </location>
</feature>
<evidence type="ECO:0000256" key="2">
    <source>
        <dbReference type="ARBA" id="ARBA00022448"/>
    </source>
</evidence>
<feature type="region of interest" description="Disordered" evidence="8">
    <location>
        <begin position="17"/>
        <end position="38"/>
    </location>
</feature>
<dbReference type="InterPro" id="IPR051393">
    <property type="entry name" value="ABC_transporter_permease"/>
</dbReference>
<sequence length="326" mass="34370">MTAAVGLGAGAAAAASAAPGTPSAAGARTASPRRRGRSRARETLAGYAFLTPNLLLLGLFVIVPLVSAVVISFQRTDGFGTGTFTGIDNYARLATDPVFWRSTINTALFTAIVTPLSMLLGLGAAVLMNSVLPARGLFRSILILPMAISGVATALIGVLVFDQNNGVLDKLLKFVGLPAVEWQSGGAAAFASVVIVTLWWRVGFNMLIYLAGLQGISPGLYEAARLDGAGGWQRFRFVTVPLVGPSSFFLLIMNVIYSFQVFDIVFVLTGGGPQNATSVLVTYAYNNGFVTRDQGYAAAIGVVLLVITLVFTAVQWRVSRTRDLVD</sequence>
<name>A0A3E0W5A4_9MICO</name>
<feature type="transmembrane region" description="Helical" evidence="7">
    <location>
        <begin position="140"/>
        <end position="161"/>
    </location>
</feature>
<reference evidence="11 12" key="1">
    <citation type="submission" date="2017-04" db="EMBL/GenBank/DDBJ databases">
        <title>Comparative genome analysis of Subtercola boreus.</title>
        <authorList>
            <person name="Cho Y.-J."/>
            <person name="Cho A."/>
            <person name="Kim O.-S."/>
            <person name="Lee J.-I."/>
        </authorList>
    </citation>
    <scope>NUCLEOTIDE SEQUENCE [LARGE SCALE GENOMIC DNA]</scope>
    <source>
        <strain evidence="11 12">P27479</strain>
    </source>
</reference>
<protein>
    <submittedName>
        <fullName evidence="11">Sugar ABC transporter permease</fullName>
    </submittedName>
</protein>
<feature type="transmembrane region" description="Helical" evidence="7">
    <location>
        <begin position="295"/>
        <end position="314"/>
    </location>
</feature>
<dbReference type="PANTHER" id="PTHR30193">
    <property type="entry name" value="ABC TRANSPORTER PERMEASE PROTEIN"/>
    <property type="match status" value="1"/>
</dbReference>
<gene>
    <name evidence="11" type="ORF">B7R22_00020</name>
</gene>
<keyword evidence="5 7" id="KW-1133">Transmembrane helix</keyword>
<evidence type="ECO:0000256" key="5">
    <source>
        <dbReference type="ARBA" id="ARBA00022989"/>
    </source>
</evidence>
<keyword evidence="3" id="KW-1003">Cell membrane</keyword>
<dbReference type="AlphaFoldDB" id="A0A3E0W5A4"/>
<dbReference type="PROSITE" id="PS50928">
    <property type="entry name" value="ABC_TM1"/>
    <property type="match status" value="1"/>
</dbReference>
<comment type="caution">
    <text evidence="11">The sequence shown here is derived from an EMBL/GenBank/DDBJ whole genome shotgun (WGS) entry which is preliminary data.</text>
</comment>
<evidence type="ECO:0000256" key="4">
    <source>
        <dbReference type="ARBA" id="ARBA00022692"/>
    </source>
</evidence>
<evidence type="ECO:0000256" key="3">
    <source>
        <dbReference type="ARBA" id="ARBA00022475"/>
    </source>
</evidence>
<dbReference type="GO" id="GO:0005886">
    <property type="term" value="C:plasma membrane"/>
    <property type="evidence" value="ECO:0007669"/>
    <property type="project" value="UniProtKB-SubCell"/>
</dbReference>
<proteinExistence type="inferred from homology"/>
<evidence type="ECO:0000256" key="7">
    <source>
        <dbReference type="RuleBase" id="RU363032"/>
    </source>
</evidence>
<dbReference type="Pfam" id="PF00528">
    <property type="entry name" value="BPD_transp_1"/>
    <property type="match status" value="1"/>
</dbReference>
<dbReference type="SUPFAM" id="SSF161098">
    <property type="entry name" value="MetI-like"/>
    <property type="match status" value="1"/>
</dbReference>
<dbReference type="RefSeq" id="WP_116409795.1">
    <property type="nucleotide sequence ID" value="NZ_NBXB01000001.1"/>
</dbReference>
<feature type="compositionally biased region" description="Low complexity" evidence="8">
    <location>
        <begin position="17"/>
        <end position="30"/>
    </location>
</feature>
<feature type="chain" id="PRO_5039566636" evidence="9">
    <location>
        <begin position="18"/>
        <end position="326"/>
    </location>
</feature>
<evidence type="ECO:0000256" key="8">
    <source>
        <dbReference type="SAM" id="MobiDB-lite"/>
    </source>
</evidence>
<dbReference type="EMBL" id="NBXB01000001">
    <property type="protein sequence ID" value="RFA17432.1"/>
    <property type="molecule type" value="Genomic_DNA"/>
</dbReference>
<feature type="signal peptide" evidence="9">
    <location>
        <begin position="1"/>
        <end position="17"/>
    </location>
</feature>
<evidence type="ECO:0000256" key="9">
    <source>
        <dbReference type="SAM" id="SignalP"/>
    </source>
</evidence>
<feature type="transmembrane region" description="Helical" evidence="7">
    <location>
        <begin position="50"/>
        <end position="73"/>
    </location>
</feature>
<feature type="transmembrane region" description="Helical" evidence="7">
    <location>
        <begin position="235"/>
        <end position="257"/>
    </location>
</feature>
<evidence type="ECO:0000256" key="1">
    <source>
        <dbReference type="ARBA" id="ARBA00004651"/>
    </source>
</evidence>
<keyword evidence="6 7" id="KW-0472">Membrane</keyword>
<dbReference type="GO" id="GO:0055085">
    <property type="term" value="P:transmembrane transport"/>
    <property type="evidence" value="ECO:0007669"/>
    <property type="project" value="InterPro"/>
</dbReference>